<protein>
    <submittedName>
        <fullName evidence="3">Pathogenesis-related protein 1C</fullName>
    </submittedName>
</protein>
<dbReference type="EMBL" id="JABCIY010000085">
    <property type="protein sequence ID" value="KAF7193458.1"/>
    <property type="molecule type" value="Genomic_DNA"/>
</dbReference>
<accession>A0A8H6RLU3</accession>
<dbReference type="SUPFAM" id="SSF55797">
    <property type="entry name" value="PR-1-like"/>
    <property type="match status" value="1"/>
</dbReference>
<feature type="domain" description="SCP" evidence="2">
    <location>
        <begin position="2"/>
        <end position="132"/>
    </location>
</feature>
<evidence type="ECO:0000313" key="4">
    <source>
        <dbReference type="Proteomes" id="UP000660729"/>
    </source>
</evidence>
<dbReference type="PRINTS" id="PR00837">
    <property type="entry name" value="V5TPXLIKE"/>
</dbReference>
<evidence type="ECO:0000313" key="3">
    <source>
        <dbReference type="EMBL" id="KAF7193458.1"/>
    </source>
</evidence>
<dbReference type="SMART" id="SM00198">
    <property type="entry name" value="SCP"/>
    <property type="match status" value="1"/>
</dbReference>
<name>A0A8H6RLU3_9PEZI</name>
<dbReference type="OrthoDB" id="337038at2759"/>
<dbReference type="InterPro" id="IPR014044">
    <property type="entry name" value="CAP_dom"/>
</dbReference>
<dbReference type="InterPro" id="IPR001283">
    <property type="entry name" value="CRISP-related"/>
</dbReference>
<gene>
    <name evidence="3" type="ORF">HII31_05238</name>
</gene>
<reference evidence="3" key="1">
    <citation type="submission" date="2020-04" db="EMBL/GenBank/DDBJ databases">
        <title>Draft genome resource of the tomato pathogen Pseudocercospora fuligena.</title>
        <authorList>
            <person name="Zaccaron A."/>
        </authorList>
    </citation>
    <scope>NUCLEOTIDE SEQUENCE</scope>
    <source>
        <strain evidence="3">PF001</strain>
    </source>
</reference>
<evidence type="ECO:0000256" key="1">
    <source>
        <dbReference type="SAM" id="MobiDB-lite"/>
    </source>
</evidence>
<feature type="compositionally biased region" description="Basic and acidic residues" evidence="1">
    <location>
        <begin position="8"/>
        <end position="18"/>
    </location>
</feature>
<evidence type="ECO:0000259" key="2">
    <source>
        <dbReference type="SMART" id="SM00198"/>
    </source>
</evidence>
<dbReference type="PANTHER" id="PTHR10334">
    <property type="entry name" value="CYSTEINE-RICH SECRETORY PROTEIN-RELATED"/>
    <property type="match status" value="1"/>
</dbReference>
<keyword evidence="4" id="KW-1185">Reference proteome</keyword>
<dbReference type="AlphaFoldDB" id="A0A8H6RLU3"/>
<dbReference type="Gene3D" id="3.40.33.10">
    <property type="entry name" value="CAP"/>
    <property type="match status" value="1"/>
</dbReference>
<sequence length="136" mass="14986">MSDAQQSLDRHNQARAEKGVQPLQWDDQLASDAEAYAQKLAGMNCLQHSGVVSENLAWASDDCSFDRAVEMWLSEEKDYHGERIGEGNFMAYGHYTQAMWSSTTHIGMGRAKTSDGATFVVGIYNPGGNMTGETPY</sequence>
<comment type="caution">
    <text evidence="3">The sequence shown here is derived from an EMBL/GenBank/DDBJ whole genome shotgun (WGS) entry which is preliminary data.</text>
</comment>
<organism evidence="3 4">
    <name type="scientific">Pseudocercospora fuligena</name>
    <dbReference type="NCBI Taxonomy" id="685502"/>
    <lineage>
        <taxon>Eukaryota</taxon>
        <taxon>Fungi</taxon>
        <taxon>Dikarya</taxon>
        <taxon>Ascomycota</taxon>
        <taxon>Pezizomycotina</taxon>
        <taxon>Dothideomycetes</taxon>
        <taxon>Dothideomycetidae</taxon>
        <taxon>Mycosphaerellales</taxon>
        <taxon>Mycosphaerellaceae</taxon>
        <taxon>Pseudocercospora</taxon>
    </lineage>
</organism>
<dbReference type="InterPro" id="IPR035940">
    <property type="entry name" value="CAP_sf"/>
</dbReference>
<dbReference type="Proteomes" id="UP000660729">
    <property type="component" value="Unassembled WGS sequence"/>
</dbReference>
<dbReference type="CDD" id="cd05382">
    <property type="entry name" value="CAP_GAPR1-like"/>
    <property type="match status" value="1"/>
</dbReference>
<dbReference type="Pfam" id="PF00188">
    <property type="entry name" value="CAP"/>
    <property type="match status" value="1"/>
</dbReference>
<dbReference type="InterPro" id="IPR034113">
    <property type="entry name" value="SCP_GAPR1-like"/>
</dbReference>
<feature type="region of interest" description="Disordered" evidence="1">
    <location>
        <begin position="1"/>
        <end position="22"/>
    </location>
</feature>
<proteinExistence type="predicted"/>